<dbReference type="CDD" id="cd00054">
    <property type="entry name" value="EGF_CA"/>
    <property type="match status" value="1"/>
</dbReference>
<evidence type="ECO:0000259" key="3">
    <source>
        <dbReference type="PROSITE" id="PS50234"/>
    </source>
</evidence>
<comment type="caution">
    <text evidence="1">Lacks conserved residue(s) required for the propagation of feature annotation.</text>
</comment>
<dbReference type="OrthoDB" id="6146674at2759"/>
<evidence type="ECO:0000256" key="1">
    <source>
        <dbReference type="PROSITE-ProRule" id="PRU00076"/>
    </source>
</evidence>
<dbReference type="CDD" id="cd01450">
    <property type="entry name" value="vWFA_subfamily_ECM"/>
    <property type="match status" value="1"/>
</dbReference>
<protein>
    <recommendedName>
        <fullName evidence="6">COL6A</fullName>
    </recommendedName>
</protein>
<gene>
    <name evidence="4" type="ORF">MCOR_13837</name>
</gene>
<evidence type="ECO:0008006" key="6">
    <source>
        <dbReference type="Google" id="ProtNLM"/>
    </source>
</evidence>
<dbReference type="InterPro" id="IPR016187">
    <property type="entry name" value="CTDL_fold"/>
</dbReference>
<dbReference type="PROSITE" id="PS00022">
    <property type="entry name" value="EGF_1"/>
    <property type="match status" value="1"/>
</dbReference>
<feature type="domain" description="VWFA" evidence="3">
    <location>
        <begin position="96"/>
        <end position="282"/>
    </location>
</feature>
<reference evidence="4 5" key="1">
    <citation type="submission" date="2020-06" db="EMBL/GenBank/DDBJ databases">
        <authorList>
            <person name="Li R."/>
            <person name="Bekaert M."/>
        </authorList>
    </citation>
    <scope>NUCLEOTIDE SEQUENCE [LARGE SCALE GENOMIC DNA]</scope>
    <source>
        <strain evidence="5">wild</strain>
    </source>
</reference>
<dbReference type="Gene3D" id="2.10.25.10">
    <property type="entry name" value="Laminin"/>
    <property type="match status" value="1"/>
</dbReference>
<dbReference type="Pfam" id="PF00092">
    <property type="entry name" value="VWA"/>
    <property type="match status" value="1"/>
</dbReference>
<dbReference type="PANTHER" id="PTHR22588">
    <property type="entry name" value="VWFA DOMAIN-CONTAINING PROTEIN"/>
    <property type="match status" value="1"/>
</dbReference>
<dbReference type="Gene3D" id="3.40.50.410">
    <property type="entry name" value="von Willebrand factor, type A domain"/>
    <property type="match status" value="1"/>
</dbReference>
<dbReference type="PROSITE" id="PS50026">
    <property type="entry name" value="EGF_3"/>
    <property type="match status" value="1"/>
</dbReference>
<dbReference type="SUPFAM" id="SSF53300">
    <property type="entry name" value="vWA-like"/>
    <property type="match status" value="1"/>
</dbReference>
<dbReference type="SUPFAM" id="SSF57196">
    <property type="entry name" value="EGF/Laminin"/>
    <property type="match status" value="1"/>
</dbReference>
<keyword evidence="5" id="KW-1185">Reference proteome</keyword>
<organism evidence="4 5">
    <name type="scientific">Mytilus coruscus</name>
    <name type="common">Sea mussel</name>
    <dbReference type="NCBI Taxonomy" id="42192"/>
    <lineage>
        <taxon>Eukaryota</taxon>
        <taxon>Metazoa</taxon>
        <taxon>Spiralia</taxon>
        <taxon>Lophotrochozoa</taxon>
        <taxon>Mollusca</taxon>
        <taxon>Bivalvia</taxon>
        <taxon>Autobranchia</taxon>
        <taxon>Pteriomorphia</taxon>
        <taxon>Mytilida</taxon>
        <taxon>Mytiloidea</taxon>
        <taxon>Mytilidae</taxon>
        <taxon>Mytilinae</taxon>
        <taxon>Mytilus</taxon>
    </lineage>
</organism>
<dbReference type="InterPro" id="IPR016186">
    <property type="entry name" value="C-type_lectin-like/link_sf"/>
</dbReference>
<evidence type="ECO:0000313" key="4">
    <source>
        <dbReference type="EMBL" id="CAC5377528.1"/>
    </source>
</evidence>
<name>A0A6J8B112_MYTCO</name>
<dbReference type="AlphaFoldDB" id="A0A6J8B112"/>
<dbReference type="PROSITE" id="PS50234">
    <property type="entry name" value="VWFA"/>
    <property type="match status" value="1"/>
</dbReference>
<evidence type="ECO:0000259" key="2">
    <source>
        <dbReference type="PROSITE" id="PS50026"/>
    </source>
</evidence>
<dbReference type="InterPro" id="IPR052229">
    <property type="entry name" value="Collagen-VI/PIF"/>
</dbReference>
<sequence length="329" mass="36469">MERHCIPSEYAWITGEPNNLYSNENCGEIYGIGWNDLDFTAKLPVVCQIGKDNSVNIPCKNGGACSNSIYDDNVKCDCYDRYEGETCERDCRPSADLMFIIDTSGSVENYLDVIKQFIINIITRLPIGPDDFKVACISYNVNANVVFDFSKHENMSSLISAIRSITSGKGPTYTVHALRQAREVLFNIFSGVQPYAKKYIILLYDGISTDRNTAYTETKLLHRSSIVTAVGIGTSEGHSELVNIASDADHASTYLHQNDVYNRLLKDTADKDCTDCVLHSNVEILIVFDAQVDDFMDRKQALGQNIDLLSSFGLTANLTVGMVTDSSNP</sequence>
<keyword evidence="1" id="KW-1015">Disulfide bond</keyword>
<dbReference type="Proteomes" id="UP000507470">
    <property type="component" value="Unassembled WGS sequence"/>
</dbReference>
<keyword evidence="1" id="KW-0245">EGF-like domain</keyword>
<accession>A0A6J8B112</accession>
<dbReference type="SUPFAM" id="SSF56436">
    <property type="entry name" value="C-type lectin-like"/>
    <property type="match status" value="1"/>
</dbReference>
<evidence type="ECO:0000313" key="5">
    <source>
        <dbReference type="Proteomes" id="UP000507470"/>
    </source>
</evidence>
<dbReference type="PANTHER" id="PTHR22588:SF3">
    <property type="entry name" value="VWFA DOMAIN-CONTAINING PROTEIN"/>
    <property type="match status" value="1"/>
</dbReference>
<proteinExistence type="predicted"/>
<dbReference type="SMART" id="SM00327">
    <property type="entry name" value="VWA"/>
    <property type="match status" value="1"/>
</dbReference>
<dbReference type="InterPro" id="IPR002035">
    <property type="entry name" value="VWF_A"/>
</dbReference>
<dbReference type="EMBL" id="CACVKT020002379">
    <property type="protein sequence ID" value="CAC5377528.1"/>
    <property type="molecule type" value="Genomic_DNA"/>
</dbReference>
<dbReference type="Gene3D" id="3.10.100.10">
    <property type="entry name" value="Mannose-Binding Protein A, subunit A"/>
    <property type="match status" value="1"/>
</dbReference>
<feature type="disulfide bond" evidence="1">
    <location>
        <begin position="78"/>
        <end position="87"/>
    </location>
</feature>
<feature type="domain" description="EGF-like" evidence="2">
    <location>
        <begin position="51"/>
        <end position="88"/>
    </location>
</feature>
<dbReference type="InterPro" id="IPR036465">
    <property type="entry name" value="vWFA_dom_sf"/>
</dbReference>
<dbReference type="InterPro" id="IPR000742">
    <property type="entry name" value="EGF"/>
</dbReference>
<feature type="disulfide bond" evidence="1">
    <location>
        <begin position="59"/>
        <end position="76"/>
    </location>
</feature>